<dbReference type="RefSeq" id="WP_168877697.1">
    <property type="nucleotide sequence ID" value="NZ_JABAIM010000003.1"/>
</dbReference>
<sequence>MAYLTTEDGCSLAIEWMHPEQASLGVLVIASATGVRRQFYRAFAEAQRQQGWRVLLWDPRGVGDSRLSAEAFSRVRMQDWGQHDLHAILQHARGEAQDVPLYLLGHSAGGNLAGLAPSLPLCDGLLLVASGTCYWRDYPLWQWPRVLFSWWVWLPLILALFKDVPAWAGVGQRLPRGVARQWRQWCLLPEYLFDDPGLNVAAYAQLQVPLLALSMPDDHDFAPLVTTRKLIARYRGCMSELRRLRALPGGGRLGHFDFFRTRHAGLWSEVSDWLELQRQQYSPRRAAPDAV</sequence>
<dbReference type="Proteomes" id="UP000587991">
    <property type="component" value="Unassembled WGS sequence"/>
</dbReference>
<name>A0A847SFI1_9NEIS</name>
<dbReference type="EMBL" id="JABAIM010000003">
    <property type="protein sequence ID" value="NLR76019.1"/>
    <property type="molecule type" value="Genomic_DNA"/>
</dbReference>
<accession>A0A847SFI1</accession>
<protein>
    <submittedName>
        <fullName evidence="2">Alpha/beta fold hydrolase</fullName>
    </submittedName>
</protein>
<dbReference type="SUPFAM" id="SSF53474">
    <property type="entry name" value="alpha/beta-Hydrolases"/>
    <property type="match status" value="1"/>
</dbReference>
<proteinExistence type="predicted"/>
<dbReference type="InterPro" id="IPR022742">
    <property type="entry name" value="Hydrolase_4"/>
</dbReference>
<evidence type="ECO:0000313" key="2">
    <source>
        <dbReference type="EMBL" id="NLR76019.1"/>
    </source>
</evidence>
<dbReference type="Gene3D" id="3.40.50.1820">
    <property type="entry name" value="alpha/beta hydrolase"/>
    <property type="match status" value="1"/>
</dbReference>
<evidence type="ECO:0000259" key="1">
    <source>
        <dbReference type="Pfam" id="PF12146"/>
    </source>
</evidence>
<reference evidence="2 3" key="1">
    <citation type="submission" date="2020-04" db="EMBL/GenBank/DDBJ databases">
        <title>Draft genome of Leeia sp. IMCC25680.</title>
        <authorList>
            <person name="Song J."/>
            <person name="Cho J.-C."/>
        </authorList>
    </citation>
    <scope>NUCLEOTIDE SEQUENCE [LARGE SCALE GENOMIC DNA]</scope>
    <source>
        <strain evidence="2 3">IMCC25680</strain>
    </source>
</reference>
<dbReference type="InterPro" id="IPR029058">
    <property type="entry name" value="AB_hydrolase_fold"/>
</dbReference>
<dbReference type="PIRSF" id="PIRSF037442">
    <property type="entry name" value="UCP037442_abhydr"/>
    <property type="match status" value="1"/>
</dbReference>
<dbReference type="AlphaFoldDB" id="A0A847SFI1"/>
<keyword evidence="2" id="KW-0378">Hydrolase</keyword>
<evidence type="ECO:0000313" key="3">
    <source>
        <dbReference type="Proteomes" id="UP000587991"/>
    </source>
</evidence>
<dbReference type="GO" id="GO:0016787">
    <property type="term" value="F:hydrolase activity"/>
    <property type="evidence" value="ECO:0007669"/>
    <property type="project" value="UniProtKB-KW"/>
</dbReference>
<dbReference type="InterPro" id="IPR017208">
    <property type="entry name" value="UCP037442_abhydr"/>
</dbReference>
<feature type="domain" description="Serine aminopeptidase S33" evidence="1">
    <location>
        <begin position="25"/>
        <end position="131"/>
    </location>
</feature>
<gene>
    <name evidence="2" type="ORF">HF682_12710</name>
</gene>
<comment type="caution">
    <text evidence="2">The sequence shown here is derived from an EMBL/GenBank/DDBJ whole genome shotgun (WGS) entry which is preliminary data.</text>
</comment>
<organism evidence="2 3">
    <name type="scientific">Leeia aquatica</name>
    <dbReference type="NCBI Taxonomy" id="2725557"/>
    <lineage>
        <taxon>Bacteria</taxon>
        <taxon>Pseudomonadati</taxon>
        <taxon>Pseudomonadota</taxon>
        <taxon>Betaproteobacteria</taxon>
        <taxon>Neisseriales</taxon>
        <taxon>Leeiaceae</taxon>
        <taxon>Leeia</taxon>
    </lineage>
</organism>
<keyword evidence="3" id="KW-1185">Reference proteome</keyword>
<dbReference type="Pfam" id="PF12146">
    <property type="entry name" value="Hydrolase_4"/>
    <property type="match status" value="1"/>
</dbReference>